<accession>F0WDN1</accession>
<dbReference type="AlphaFoldDB" id="F0WDN1"/>
<organism evidence="2">
    <name type="scientific">Albugo laibachii Nc14</name>
    <dbReference type="NCBI Taxonomy" id="890382"/>
    <lineage>
        <taxon>Eukaryota</taxon>
        <taxon>Sar</taxon>
        <taxon>Stramenopiles</taxon>
        <taxon>Oomycota</taxon>
        <taxon>Peronosporomycetes</taxon>
        <taxon>Albuginales</taxon>
        <taxon>Albuginaceae</taxon>
        <taxon>Albugo</taxon>
    </lineage>
</organism>
<evidence type="ECO:0000313" key="2">
    <source>
        <dbReference type="EMBL" id="CCA19307.1"/>
    </source>
</evidence>
<reference evidence="2" key="1">
    <citation type="journal article" date="2011" name="PLoS Biol.">
        <title>Gene gain and loss during evolution of obligate parasitism in the white rust pathogen of Arabidopsis thaliana.</title>
        <authorList>
            <person name="Kemen E."/>
            <person name="Gardiner A."/>
            <person name="Schultz-Larsen T."/>
            <person name="Kemen A.C."/>
            <person name="Balmuth A.L."/>
            <person name="Robert-Seilaniantz A."/>
            <person name="Bailey K."/>
            <person name="Holub E."/>
            <person name="Studholme D.J."/>
            <person name="Maclean D."/>
            <person name="Jones J.D."/>
        </authorList>
    </citation>
    <scope>NUCLEOTIDE SEQUENCE</scope>
</reference>
<dbReference type="HOGENOM" id="CLU_001650_21_5_1"/>
<feature type="domain" description="Reverse transcriptase Ty1/copia-type" evidence="1">
    <location>
        <begin position="6"/>
        <end position="210"/>
    </location>
</feature>
<name>F0WDN1_9STRA</name>
<protein>
    <submittedName>
        <fullName evidence="2">Putative polyprotein</fullName>
    </submittedName>
</protein>
<dbReference type="Pfam" id="PF07727">
    <property type="entry name" value="RVT_2"/>
    <property type="match status" value="1"/>
</dbReference>
<dbReference type="InterPro" id="IPR043502">
    <property type="entry name" value="DNA/RNA_pol_sf"/>
</dbReference>
<dbReference type="EMBL" id="FR824113">
    <property type="protein sequence ID" value="CCA19307.1"/>
    <property type="molecule type" value="Genomic_DNA"/>
</dbReference>
<sequence>MDFRNQENEHGKIERDKARLVALGYRQTLGIDHKETYSPVAGMNSIRVFHPYCCHFGACIQQFDVDTAFLNGRLEEEVYIYPPKDVEVDRNKVFKLNRSLYGLKQAAAAWYKTISRVIVAMDFKQCKSDSCVFIRKRNESTVEKEIDPVIKELSNRFDLKRLGKVRFILGIEVDYDTQSKKMKLSQQSSITRMVQRFIQGNAKSTYNPCVQGQFSAKIEDTSTKMKNRPHRSLVGSLLYISNGTRPDISFAVCQLSRHLEHPSE</sequence>
<gene>
    <name evidence="2" type="primary">AlNc14C68G4751</name>
    <name evidence="2" type="ORF">ALNC14_054500</name>
</gene>
<dbReference type="InterPro" id="IPR013103">
    <property type="entry name" value="RVT_2"/>
</dbReference>
<proteinExistence type="predicted"/>
<reference evidence="2" key="2">
    <citation type="submission" date="2011-02" db="EMBL/GenBank/DDBJ databases">
        <authorList>
            <person name="MacLean D."/>
        </authorList>
    </citation>
    <scope>NUCLEOTIDE SEQUENCE</scope>
</reference>
<dbReference type="SUPFAM" id="SSF56672">
    <property type="entry name" value="DNA/RNA polymerases"/>
    <property type="match status" value="1"/>
</dbReference>
<evidence type="ECO:0000259" key="1">
    <source>
        <dbReference type="Pfam" id="PF07727"/>
    </source>
</evidence>